<dbReference type="Pfam" id="PF01882">
    <property type="entry name" value="DUF58"/>
    <property type="match status" value="1"/>
</dbReference>
<keyword evidence="1" id="KW-0472">Membrane</keyword>
<evidence type="ECO:0000313" key="4">
    <source>
        <dbReference type="Proteomes" id="UP000832041"/>
    </source>
</evidence>
<dbReference type="PANTHER" id="PTHR34351:SF1">
    <property type="entry name" value="SLR1927 PROTEIN"/>
    <property type="match status" value="1"/>
</dbReference>
<reference evidence="3 4" key="1">
    <citation type="submission" date="2020-04" db="EMBL/GenBank/DDBJ databases">
        <title>Thermobifida alba genome sequencing and assembly.</title>
        <authorList>
            <person name="Luzics S."/>
            <person name="Horvath B."/>
            <person name="Nagy I."/>
            <person name="Toth A."/>
            <person name="Nagy I."/>
            <person name="Kukolya J."/>
        </authorList>
    </citation>
    <scope>NUCLEOTIDE SEQUENCE [LARGE SCALE GENOMIC DNA]</scope>
    <source>
        <strain evidence="3 4">DSM 43795</strain>
    </source>
</reference>
<evidence type="ECO:0000313" key="3">
    <source>
        <dbReference type="EMBL" id="UPT22025.1"/>
    </source>
</evidence>
<feature type="transmembrane region" description="Helical" evidence="1">
    <location>
        <begin position="31"/>
        <end position="49"/>
    </location>
</feature>
<protein>
    <submittedName>
        <fullName evidence="3">DUF58 domain-containing protein</fullName>
    </submittedName>
</protein>
<sequence>MPTARGLLVAGGGLVLCVAGALLGYRGVLLLGALALLAVAGASLSVLAGRPTRAGVRRRVPLARTAPGRAVTVRLTVADAGRGGPLRLRERVAAAGEEGGITLAPAAPAPSEAGRWEAAYRLEPSRRGVVELGPLHVERTDVLGLAAAGRPSGTVDRVLVHPRWRRLRTLPTGQASTPDSVRGGSRPGGLAFRSLRDYVPGDDVRHVHWRSTARSGRLLVREYSDTSDTRLTVLLDDRAADGRERLDATAEAAACVVATAALSRLPCDLVLASGPGVDGHAGLPAALDLLAAAVPAPDADLAAALRTLRAGTGGGAVVLVSDAPHESDLREFAALRDRFPRLVAAVVGPSRPDEVAGVTLVAARDAAEFGEVWDGAPWTR</sequence>
<dbReference type="InterPro" id="IPR002881">
    <property type="entry name" value="DUF58"/>
</dbReference>
<feature type="domain" description="DUF58" evidence="2">
    <location>
        <begin position="195"/>
        <end position="337"/>
    </location>
</feature>
<dbReference type="PANTHER" id="PTHR34351">
    <property type="entry name" value="SLR1927 PROTEIN-RELATED"/>
    <property type="match status" value="1"/>
</dbReference>
<keyword evidence="4" id="KW-1185">Reference proteome</keyword>
<accession>A0ABY4L6N5</accession>
<organism evidence="3 4">
    <name type="scientific">Thermobifida alba</name>
    <name type="common">Thermomonospora alba</name>
    <dbReference type="NCBI Taxonomy" id="53522"/>
    <lineage>
        <taxon>Bacteria</taxon>
        <taxon>Bacillati</taxon>
        <taxon>Actinomycetota</taxon>
        <taxon>Actinomycetes</taxon>
        <taxon>Streptosporangiales</taxon>
        <taxon>Nocardiopsidaceae</taxon>
        <taxon>Thermobifida</taxon>
    </lineage>
</organism>
<proteinExistence type="predicted"/>
<keyword evidence="1" id="KW-1133">Transmembrane helix</keyword>
<name>A0ABY4L6N5_THEAE</name>
<dbReference type="EMBL" id="CP051627">
    <property type="protein sequence ID" value="UPT22025.1"/>
    <property type="molecule type" value="Genomic_DNA"/>
</dbReference>
<dbReference type="RefSeq" id="WP_248590502.1">
    <property type="nucleotide sequence ID" value="NZ_BAABEB010000005.1"/>
</dbReference>
<keyword evidence="1" id="KW-0812">Transmembrane</keyword>
<gene>
    <name evidence="3" type="ORF">FOF52_14505</name>
</gene>
<evidence type="ECO:0000259" key="2">
    <source>
        <dbReference type="Pfam" id="PF01882"/>
    </source>
</evidence>
<dbReference type="Proteomes" id="UP000832041">
    <property type="component" value="Chromosome"/>
</dbReference>
<evidence type="ECO:0000256" key="1">
    <source>
        <dbReference type="SAM" id="Phobius"/>
    </source>
</evidence>
<feature type="transmembrane region" description="Helical" evidence="1">
    <location>
        <begin position="7"/>
        <end position="25"/>
    </location>
</feature>